<reference evidence="1 2" key="1">
    <citation type="journal article" date="2014" name="Genome Announc.">
        <title>Draft Genome Sequence of Paenibacillus pini JCM 16418T, Isolated from the Rhizosphere of Pine Tree.</title>
        <authorList>
            <person name="Yuki M."/>
            <person name="Oshima K."/>
            <person name="Suda W."/>
            <person name="Oshida Y."/>
            <person name="Kitamura K."/>
            <person name="Iida Y."/>
            <person name="Hattori M."/>
            <person name="Ohkuma M."/>
        </authorList>
    </citation>
    <scope>NUCLEOTIDE SEQUENCE [LARGE SCALE GENOMIC DNA]</scope>
    <source>
        <strain evidence="1 2">JCM 16418</strain>
    </source>
</reference>
<accession>W7Z1F9</accession>
<gene>
    <name evidence="1" type="ORF">JCM16418_2240</name>
</gene>
<dbReference type="InterPro" id="IPR052927">
    <property type="entry name" value="DCC_oxidoreductase"/>
</dbReference>
<dbReference type="InterPro" id="IPR007263">
    <property type="entry name" value="DCC1-like"/>
</dbReference>
<keyword evidence="2" id="KW-1185">Reference proteome</keyword>
<dbReference type="Proteomes" id="UP000019364">
    <property type="component" value="Unassembled WGS sequence"/>
</dbReference>
<dbReference type="PANTHER" id="PTHR33639:SF2">
    <property type="entry name" value="DUF393 DOMAIN-CONTAINING PROTEIN"/>
    <property type="match status" value="1"/>
</dbReference>
<evidence type="ECO:0000313" key="1">
    <source>
        <dbReference type="EMBL" id="GAF08199.1"/>
    </source>
</evidence>
<dbReference type="Pfam" id="PF04134">
    <property type="entry name" value="DCC1-like"/>
    <property type="match status" value="1"/>
</dbReference>
<dbReference type="GO" id="GO:0015035">
    <property type="term" value="F:protein-disulfide reductase activity"/>
    <property type="evidence" value="ECO:0007669"/>
    <property type="project" value="InterPro"/>
</dbReference>
<dbReference type="RefSeq" id="WP_036648330.1">
    <property type="nucleotide sequence ID" value="NZ_BAVZ01000005.1"/>
</dbReference>
<protein>
    <recommendedName>
        <fullName evidence="3">YuxK protein</fullName>
    </recommendedName>
</protein>
<proteinExistence type="predicted"/>
<sequence>MNNNLNPVQGPSGQSIVLMDGVCNLCQGLTQFIIRRDTSGYFKFASLQSDMGQSLLKQGGLQADVLDTFVLIEDGQYYTRSTAALRMVKHLNKPWPILYGLVIIPRFLRNGIYRWVSRNRYRWFGKEDKCMLPTPEIRDRFL</sequence>
<organism evidence="1 2">
    <name type="scientific">Paenibacillus pini JCM 16418</name>
    <dbReference type="NCBI Taxonomy" id="1236976"/>
    <lineage>
        <taxon>Bacteria</taxon>
        <taxon>Bacillati</taxon>
        <taxon>Bacillota</taxon>
        <taxon>Bacilli</taxon>
        <taxon>Bacillales</taxon>
        <taxon>Paenibacillaceae</taxon>
        <taxon>Paenibacillus</taxon>
    </lineage>
</organism>
<evidence type="ECO:0000313" key="2">
    <source>
        <dbReference type="Proteomes" id="UP000019364"/>
    </source>
</evidence>
<dbReference type="OrthoDB" id="9785438at2"/>
<evidence type="ECO:0008006" key="3">
    <source>
        <dbReference type="Google" id="ProtNLM"/>
    </source>
</evidence>
<name>W7Z1F9_9BACL</name>
<dbReference type="EMBL" id="BAVZ01000005">
    <property type="protein sequence ID" value="GAF08199.1"/>
    <property type="molecule type" value="Genomic_DNA"/>
</dbReference>
<dbReference type="eggNOG" id="COG3011">
    <property type="taxonomic scope" value="Bacteria"/>
</dbReference>
<dbReference type="AlphaFoldDB" id="W7Z1F9"/>
<dbReference type="STRING" id="1236976.JCM16418_2240"/>
<dbReference type="PANTHER" id="PTHR33639">
    <property type="entry name" value="THIOL-DISULFIDE OXIDOREDUCTASE DCC"/>
    <property type="match status" value="1"/>
</dbReference>
<comment type="caution">
    <text evidence="1">The sequence shown here is derived from an EMBL/GenBank/DDBJ whole genome shotgun (WGS) entry which is preliminary data.</text>
</comment>